<evidence type="ECO:0000313" key="3">
    <source>
        <dbReference type="Proteomes" id="UP000634529"/>
    </source>
</evidence>
<name>A0ABR9B467_9BACL</name>
<protein>
    <submittedName>
        <fullName evidence="2">SDR family NAD(P)-dependent oxidoreductase</fullName>
    </submittedName>
</protein>
<organism evidence="2 3">
    <name type="scientific">Paenibacillus arenosi</name>
    <dbReference type="NCBI Taxonomy" id="2774142"/>
    <lineage>
        <taxon>Bacteria</taxon>
        <taxon>Bacillati</taxon>
        <taxon>Bacillota</taxon>
        <taxon>Bacilli</taxon>
        <taxon>Bacillales</taxon>
        <taxon>Paenibacillaceae</taxon>
        <taxon>Paenibacillus</taxon>
    </lineage>
</organism>
<dbReference type="RefSeq" id="WP_192027138.1">
    <property type="nucleotide sequence ID" value="NZ_JACYTN010000031.1"/>
</dbReference>
<dbReference type="InterPro" id="IPR052228">
    <property type="entry name" value="Sec_Metab_Biosynth_Oxidored"/>
</dbReference>
<comment type="caution">
    <text evidence="2">The sequence shown here is derived from an EMBL/GenBank/DDBJ whole genome shotgun (WGS) entry which is preliminary data.</text>
</comment>
<evidence type="ECO:0000313" key="2">
    <source>
        <dbReference type="EMBL" id="MBD8500921.1"/>
    </source>
</evidence>
<dbReference type="InterPro" id="IPR036291">
    <property type="entry name" value="NAD(P)-bd_dom_sf"/>
</dbReference>
<dbReference type="InterPro" id="IPR002347">
    <property type="entry name" value="SDR_fam"/>
</dbReference>
<proteinExistence type="predicted"/>
<dbReference type="PANTHER" id="PTHR47534">
    <property type="entry name" value="YALI0E05731P"/>
    <property type="match status" value="1"/>
</dbReference>
<dbReference type="EMBL" id="JACYTN010000031">
    <property type="protein sequence ID" value="MBD8500921.1"/>
    <property type="molecule type" value="Genomic_DNA"/>
</dbReference>
<gene>
    <name evidence="2" type="ORF">IFO66_21775</name>
</gene>
<sequence length="282" mass="31741">MKTILITGGTDGIGKGIATHYLKKGDRVIAVGSSAVKGNLFLQEAKQLGTEGRAFFLKADLSLVKENKRIIQEVKSKFLTLDMIVLSATSHIIRPAYTETEEGLEFNFGLAYLSRFVLSFGFKELLEQADAPVIVNVCAPGMSSAVHLNDIQRKNNYHGSKARNHNSRLNDLLGVAFAEMDTIKKIKYVLFNPWAVQTTGVLERIENPILRLFTKFLFKIIGRPVEQAIIPIIELLDTPPEPHLTAYIQRKKVSLTKKTFDRDNAQKLYRDTILLLEEVKKR</sequence>
<dbReference type="Gene3D" id="3.40.50.720">
    <property type="entry name" value="NAD(P)-binding Rossmann-like Domain"/>
    <property type="match status" value="1"/>
</dbReference>
<reference evidence="2 3" key="1">
    <citation type="submission" date="2020-09" db="EMBL/GenBank/DDBJ databases">
        <title>Paenibacillus sp. CAU 1523 isolated from sand of Haeundae Beach.</title>
        <authorList>
            <person name="Kim W."/>
        </authorList>
    </citation>
    <scope>NUCLEOTIDE SEQUENCE [LARGE SCALE GENOMIC DNA]</scope>
    <source>
        <strain evidence="2 3">CAU 1523</strain>
    </source>
</reference>
<dbReference type="Proteomes" id="UP000634529">
    <property type="component" value="Unassembled WGS sequence"/>
</dbReference>
<accession>A0ABR9B467</accession>
<dbReference type="SUPFAM" id="SSF51735">
    <property type="entry name" value="NAD(P)-binding Rossmann-fold domains"/>
    <property type="match status" value="1"/>
</dbReference>
<dbReference type="PANTHER" id="PTHR47534:SF3">
    <property type="entry name" value="ALCOHOL DEHYDROGENASE-LIKE C-TERMINAL DOMAIN-CONTAINING PROTEIN"/>
    <property type="match status" value="1"/>
</dbReference>
<evidence type="ECO:0000256" key="1">
    <source>
        <dbReference type="ARBA" id="ARBA00023002"/>
    </source>
</evidence>
<keyword evidence="1" id="KW-0560">Oxidoreductase</keyword>
<dbReference type="Pfam" id="PF00106">
    <property type="entry name" value="adh_short"/>
    <property type="match status" value="1"/>
</dbReference>
<keyword evidence="3" id="KW-1185">Reference proteome</keyword>